<dbReference type="PRINTS" id="PR00149">
    <property type="entry name" value="FUMRATELYASE"/>
</dbReference>
<dbReference type="GO" id="GO:0016829">
    <property type="term" value="F:lyase activity"/>
    <property type="evidence" value="ECO:0007669"/>
    <property type="project" value="UniProtKB-KW"/>
</dbReference>
<evidence type="ECO:0000313" key="5">
    <source>
        <dbReference type="EMBL" id="UNK46745.1"/>
    </source>
</evidence>
<gene>
    <name evidence="5" type="ORF">MNQ99_05160</name>
</gene>
<dbReference type="InterPro" id="IPR019468">
    <property type="entry name" value="AdenyloSucc_lyase_C"/>
</dbReference>
<dbReference type="SMART" id="SM00998">
    <property type="entry name" value="ADSL_C"/>
    <property type="match status" value="1"/>
</dbReference>
<comment type="similarity">
    <text evidence="2">Belongs to the class-II fumarase/aspartase family.</text>
</comment>
<reference evidence="5 6" key="1">
    <citation type="submission" date="2022-03" db="EMBL/GenBank/DDBJ databases">
        <title>Isotopic signatures of nitrous oxide derived from detoxification processes.</title>
        <authorList>
            <person name="Behrendt U."/>
            <person name="Buchen C."/>
            <person name="Well R."/>
            <person name="Ulrich A."/>
            <person name="Rohe L."/>
            <person name="Kolb S."/>
            <person name="Schloter M."/>
            <person name="Horn M.A."/>
            <person name="Augustin J."/>
        </authorList>
    </citation>
    <scope>NUCLEOTIDE SEQUENCE [LARGE SCALE GENOMIC DNA]</scope>
    <source>
        <strain evidence="5 6">S4-C24</strain>
    </source>
</reference>
<keyword evidence="6" id="KW-1185">Reference proteome</keyword>
<accession>A0ABY3WC12</accession>
<evidence type="ECO:0000313" key="6">
    <source>
        <dbReference type="Proteomes" id="UP000829069"/>
    </source>
</evidence>
<evidence type="ECO:0000256" key="1">
    <source>
        <dbReference type="ARBA" id="ARBA00023239"/>
    </source>
</evidence>
<dbReference type="PANTHER" id="PTHR43172">
    <property type="entry name" value="ADENYLOSUCCINATE LYASE"/>
    <property type="match status" value="1"/>
</dbReference>
<dbReference type="EMBL" id="CP093326">
    <property type="protein sequence ID" value="UNK46745.1"/>
    <property type="molecule type" value="Genomic_DNA"/>
</dbReference>
<dbReference type="InterPro" id="IPR020557">
    <property type="entry name" value="Fumarate_lyase_CS"/>
</dbReference>
<dbReference type="InterPro" id="IPR022761">
    <property type="entry name" value="Fumarate_lyase_N"/>
</dbReference>
<dbReference type="PANTHER" id="PTHR43172:SF2">
    <property type="entry name" value="ADENYLOSUCCINATE LYASE C-TERMINAL DOMAIN-CONTAINING PROTEIN"/>
    <property type="match status" value="1"/>
</dbReference>
<dbReference type="InterPro" id="IPR024083">
    <property type="entry name" value="Fumarase/histidase_N"/>
</dbReference>
<dbReference type="RefSeq" id="WP_241914680.1">
    <property type="nucleotide sequence ID" value="NZ_CP093326.1"/>
</dbReference>
<evidence type="ECO:0000259" key="4">
    <source>
        <dbReference type="SMART" id="SM00998"/>
    </source>
</evidence>
<keyword evidence="1 5" id="KW-0456">Lyase</keyword>
<name>A0ABY3WC12_9MICC</name>
<dbReference type="Gene3D" id="1.10.40.30">
    <property type="entry name" value="Fumarase/aspartase (C-terminal domain)"/>
    <property type="match status" value="1"/>
</dbReference>
<dbReference type="Gene3D" id="1.20.200.10">
    <property type="entry name" value="Fumarase/aspartase (Central domain)"/>
    <property type="match status" value="1"/>
</dbReference>
<dbReference type="SUPFAM" id="SSF48557">
    <property type="entry name" value="L-aspartase-like"/>
    <property type="match status" value="1"/>
</dbReference>
<evidence type="ECO:0000256" key="2">
    <source>
        <dbReference type="ARBA" id="ARBA00034772"/>
    </source>
</evidence>
<protein>
    <submittedName>
        <fullName evidence="5">Lyase family protein</fullName>
    </submittedName>
</protein>
<organism evidence="5 6">
    <name type="scientific">Arthrobacter sulfonylureivorans</name>
    <dbReference type="NCBI Taxonomy" id="2486855"/>
    <lineage>
        <taxon>Bacteria</taxon>
        <taxon>Bacillati</taxon>
        <taxon>Actinomycetota</taxon>
        <taxon>Actinomycetes</taxon>
        <taxon>Micrococcales</taxon>
        <taxon>Micrococcaceae</taxon>
        <taxon>Arthrobacter</taxon>
    </lineage>
</organism>
<feature type="region of interest" description="Disordered" evidence="3">
    <location>
        <begin position="215"/>
        <end position="237"/>
    </location>
</feature>
<dbReference type="InterPro" id="IPR000362">
    <property type="entry name" value="Fumarate_lyase_fam"/>
</dbReference>
<dbReference type="Gene3D" id="1.10.275.10">
    <property type="entry name" value="Fumarase/aspartase (N-terminal domain)"/>
    <property type="match status" value="1"/>
</dbReference>
<feature type="domain" description="Adenylosuccinate lyase C-terminal" evidence="4">
    <location>
        <begin position="402"/>
        <end position="483"/>
    </location>
</feature>
<sequence length="492" mass="50326">MNPADHADFGLLSPVSAGTAASRLTSDYQFIQAMLDVELEWTRVLAGAGRVPADAVPAVEQASRADLYDAAGLAERAQGGGNPVIPLLADLRAETKKHNPAAASAIHQGATSQDILDSAMMLMARRTLAGIVTDLKSAAAALARQAEEHRGTITVARTLTQHSLPSTFGLKAANWLSGVAQAGVRLEQVAGELPLQWGGAAGTMAALTELANRPANPAATTAAESEGSAGTAAGSAAPNNDGGALALAARLAERLGLADPVAPWQTNRLPVTALAAALADVLAAAGKVANDVLLLSRPELGEVSEPAAEGRGGSSAMPQKQNPVLSVLIRSAALAGPGHLAQIQAAAAGAIDERPDGSWHVEWQALRQLLRLAGGAAAKLAELAEGLVVQPESMRRNLAITGELVVSERIMATVAPLLDGGSPGAGKSKVQSLVNQSLANQGTLAQLLRDAVPTDELSDAALAELLDPAGYIGQSSELIDRITSHYAEWSHS</sequence>
<evidence type="ECO:0000256" key="3">
    <source>
        <dbReference type="SAM" id="MobiDB-lite"/>
    </source>
</evidence>
<dbReference type="InterPro" id="IPR008948">
    <property type="entry name" value="L-Aspartase-like"/>
</dbReference>
<dbReference type="Pfam" id="PF00206">
    <property type="entry name" value="Lyase_1"/>
    <property type="match status" value="2"/>
</dbReference>
<dbReference type="PROSITE" id="PS00163">
    <property type="entry name" value="FUMARATE_LYASES"/>
    <property type="match status" value="1"/>
</dbReference>
<proteinExistence type="inferred from homology"/>
<dbReference type="Proteomes" id="UP000829069">
    <property type="component" value="Chromosome"/>
</dbReference>